<sequence length="103" mass="12218">MSKKELKQNKLSIIELLIFGIINIISELIKRLPIVLLIIFVIIHREPETIRAFGEIFINILNSNTIKIILIFVILFLIIFIIFILWYFNYVFKNTIKADKNKK</sequence>
<evidence type="ECO:0000256" key="1">
    <source>
        <dbReference type="SAM" id="Phobius"/>
    </source>
</evidence>
<dbReference type="EMBL" id="SAYD01000009">
    <property type="protein sequence ID" value="TXJ40117.1"/>
    <property type="molecule type" value="Genomic_DNA"/>
</dbReference>
<keyword evidence="1" id="KW-0472">Membrane</keyword>
<reference evidence="2 3" key="1">
    <citation type="journal article" date="1992" name="Lakartidningen">
        <title>[Penicillin V and not amoxicillin is the first choice preparation in acute otitis].</title>
        <authorList>
            <person name="Kamme C."/>
            <person name="Lundgren K."/>
            <person name="Prellner K."/>
        </authorList>
    </citation>
    <scope>NUCLEOTIDE SEQUENCE [LARGE SCALE GENOMIC DNA]</scope>
    <source>
        <strain evidence="2 3">PC3997IV</strain>
    </source>
</reference>
<feature type="transmembrane region" description="Helical" evidence="1">
    <location>
        <begin position="12"/>
        <end position="43"/>
    </location>
</feature>
<name>A0A5C8EQ66_9SPIR</name>
<dbReference type="Proteomes" id="UP000325002">
    <property type="component" value="Unassembled WGS sequence"/>
</dbReference>
<keyword evidence="1" id="KW-0812">Transmembrane</keyword>
<accession>A0A5C8EQ66</accession>
<evidence type="ECO:0000313" key="3">
    <source>
        <dbReference type="Proteomes" id="UP000325002"/>
    </source>
</evidence>
<proteinExistence type="predicted"/>
<dbReference type="AlphaFoldDB" id="A0A5C8EQ66"/>
<evidence type="ECO:0000313" key="2">
    <source>
        <dbReference type="EMBL" id="TXJ40117.1"/>
    </source>
</evidence>
<keyword evidence="1" id="KW-1133">Transmembrane helix</keyword>
<organism evidence="2 3">
    <name type="scientific">Brachyspira aalborgi</name>
    <dbReference type="NCBI Taxonomy" id="29522"/>
    <lineage>
        <taxon>Bacteria</taxon>
        <taxon>Pseudomonadati</taxon>
        <taxon>Spirochaetota</taxon>
        <taxon>Spirochaetia</taxon>
        <taxon>Brachyspirales</taxon>
        <taxon>Brachyspiraceae</taxon>
        <taxon>Brachyspira</taxon>
    </lineage>
</organism>
<gene>
    <name evidence="2" type="ORF">EPJ81_02985</name>
</gene>
<comment type="caution">
    <text evidence="2">The sequence shown here is derived from an EMBL/GenBank/DDBJ whole genome shotgun (WGS) entry which is preliminary data.</text>
</comment>
<protein>
    <submittedName>
        <fullName evidence="2">Uncharacterized protein</fullName>
    </submittedName>
</protein>
<feature type="transmembrane region" description="Helical" evidence="1">
    <location>
        <begin position="68"/>
        <end position="92"/>
    </location>
</feature>
<dbReference type="RefSeq" id="WP_147544242.1">
    <property type="nucleotide sequence ID" value="NZ_SAYD01000009.1"/>
</dbReference>